<evidence type="ECO:0000313" key="2">
    <source>
        <dbReference type="Proteomes" id="UP001368328"/>
    </source>
</evidence>
<accession>A0ABZ2MSI3</accession>
<organism evidence="1 2">
    <name type="scientific">Metabacillus rhizosphaerae</name>
    <dbReference type="NCBI Taxonomy" id="3117747"/>
    <lineage>
        <taxon>Bacteria</taxon>
        <taxon>Bacillati</taxon>
        <taxon>Bacillota</taxon>
        <taxon>Bacilli</taxon>
        <taxon>Bacillales</taxon>
        <taxon>Bacillaceae</taxon>
        <taxon>Metabacillus</taxon>
    </lineage>
</organism>
<gene>
    <name evidence="1" type="ORF">WCV66_24440</name>
</gene>
<evidence type="ECO:0008006" key="3">
    <source>
        <dbReference type="Google" id="ProtNLM"/>
    </source>
</evidence>
<reference evidence="1 2" key="1">
    <citation type="submission" date="2024-02" db="EMBL/GenBank/DDBJ databases">
        <title>Seven novel Bacillus-like species.</title>
        <authorList>
            <person name="Liu G."/>
        </authorList>
    </citation>
    <scope>NUCLEOTIDE SEQUENCE [LARGE SCALE GENOMIC DNA]</scope>
    <source>
        <strain evidence="1 2">FJAT-53654</strain>
    </source>
</reference>
<proteinExistence type="predicted"/>
<dbReference type="Proteomes" id="UP001368328">
    <property type="component" value="Chromosome"/>
</dbReference>
<dbReference type="SUPFAM" id="SSF58104">
    <property type="entry name" value="Methyl-accepting chemotaxis protein (MCP) signaling domain"/>
    <property type="match status" value="1"/>
</dbReference>
<protein>
    <recommendedName>
        <fullName evidence="3">Methyl-accepting transducer domain-containing protein</fullName>
    </recommendedName>
</protein>
<keyword evidence="2" id="KW-1185">Reference proteome</keyword>
<evidence type="ECO:0000313" key="1">
    <source>
        <dbReference type="EMBL" id="WXB88317.1"/>
    </source>
</evidence>
<name>A0ABZ2MSI3_9BACI</name>
<dbReference type="RefSeq" id="WP_338787208.1">
    <property type="nucleotide sequence ID" value="NZ_CP147403.1"/>
</dbReference>
<dbReference type="Gene3D" id="1.10.287.950">
    <property type="entry name" value="Methyl-accepting chemotaxis protein"/>
    <property type="match status" value="1"/>
</dbReference>
<sequence length="74" mass="8185">MNKQITDVSTSVDQLRLGIEQMVEVVKLVKQVSEDTNSGTQNISADTEEQLASMQEIESSAVSLTKRAEELMEL</sequence>
<dbReference type="EMBL" id="CP147403">
    <property type="protein sequence ID" value="WXB88317.1"/>
    <property type="molecule type" value="Genomic_DNA"/>
</dbReference>